<proteinExistence type="predicted"/>
<dbReference type="InterPro" id="IPR043519">
    <property type="entry name" value="NT_sf"/>
</dbReference>
<sequence>MNENLSIKLKTFSMRHRQYIIAILNEIADYYGDSLLGCAIFGSYARYENRKNSDLDLLIILKKAPGFSCRIKDFVENVEMKHEPLAQEIYEQDEILCDLSPYILTREEALKIQPVYYDLVQDHLIIYDPDSLIRYIINSTQHILQQAEAGKVRRANTWEWQTAKIGFPGGMNL</sequence>
<dbReference type="InterPro" id="IPR052548">
    <property type="entry name" value="Type_VII_TA_antitoxin"/>
</dbReference>
<dbReference type="GO" id="GO:0016779">
    <property type="term" value="F:nucleotidyltransferase activity"/>
    <property type="evidence" value="ECO:0007669"/>
    <property type="project" value="InterPro"/>
</dbReference>
<dbReference type="RefSeq" id="WP_066668020.1">
    <property type="nucleotide sequence ID" value="NZ_LYVF01000137.1"/>
</dbReference>
<evidence type="ECO:0000259" key="1">
    <source>
        <dbReference type="Pfam" id="PF01909"/>
    </source>
</evidence>
<dbReference type="Proteomes" id="UP000078532">
    <property type="component" value="Unassembled WGS sequence"/>
</dbReference>
<organism evidence="2 3">
    <name type="scientific">Desulfotomaculum copahuensis</name>
    <dbReference type="NCBI Taxonomy" id="1838280"/>
    <lineage>
        <taxon>Bacteria</taxon>
        <taxon>Bacillati</taxon>
        <taxon>Bacillota</taxon>
        <taxon>Clostridia</taxon>
        <taxon>Eubacteriales</taxon>
        <taxon>Desulfotomaculaceae</taxon>
        <taxon>Desulfotomaculum</taxon>
    </lineage>
</organism>
<feature type="domain" description="Polymerase nucleotidyl transferase" evidence="1">
    <location>
        <begin position="35"/>
        <end position="103"/>
    </location>
</feature>
<evidence type="ECO:0000313" key="3">
    <source>
        <dbReference type="Proteomes" id="UP000078532"/>
    </source>
</evidence>
<dbReference type="CDD" id="cd05403">
    <property type="entry name" value="NT_KNTase_like"/>
    <property type="match status" value="1"/>
</dbReference>
<dbReference type="InterPro" id="IPR002934">
    <property type="entry name" value="Polymerase_NTP_transf_dom"/>
</dbReference>
<gene>
    <name evidence="2" type="ORF">A6M21_09455</name>
</gene>
<dbReference type="Gene3D" id="3.30.460.10">
    <property type="entry name" value="Beta Polymerase, domain 2"/>
    <property type="match status" value="1"/>
</dbReference>
<dbReference type="OrthoDB" id="9813766at2"/>
<accession>A0A1B7LFR8</accession>
<dbReference type="Pfam" id="PF01909">
    <property type="entry name" value="NTP_transf_2"/>
    <property type="match status" value="1"/>
</dbReference>
<keyword evidence="3" id="KW-1185">Reference proteome</keyword>
<reference evidence="2 3" key="1">
    <citation type="submission" date="2016-04" db="EMBL/GenBank/DDBJ databases">
        <authorList>
            <person name="Evans L.H."/>
            <person name="Alamgir A."/>
            <person name="Owens N."/>
            <person name="Weber N.D."/>
            <person name="Virtaneva K."/>
            <person name="Barbian K."/>
            <person name="Babar A."/>
            <person name="Rosenke K."/>
        </authorList>
    </citation>
    <scope>NUCLEOTIDE SEQUENCE [LARGE SCALE GENOMIC DNA]</scope>
    <source>
        <strain evidence="2 3">LMa1</strain>
    </source>
</reference>
<comment type="caution">
    <text evidence="2">The sequence shown here is derived from an EMBL/GenBank/DDBJ whole genome shotgun (WGS) entry which is preliminary data.</text>
</comment>
<evidence type="ECO:0000313" key="2">
    <source>
        <dbReference type="EMBL" id="OAT82403.1"/>
    </source>
</evidence>
<dbReference type="EMBL" id="LYVF01000137">
    <property type="protein sequence ID" value="OAT82403.1"/>
    <property type="molecule type" value="Genomic_DNA"/>
</dbReference>
<dbReference type="STRING" id="1838280.A6M21_09455"/>
<dbReference type="PANTHER" id="PTHR33933:SF1">
    <property type="entry name" value="PROTEIN ADENYLYLTRANSFERASE MNTA-RELATED"/>
    <property type="match status" value="1"/>
</dbReference>
<dbReference type="PANTHER" id="PTHR33933">
    <property type="entry name" value="NUCLEOTIDYLTRANSFERASE"/>
    <property type="match status" value="1"/>
</dbReference>
<name>A0A1B7LFR8_9FIRM</name>
<protein>
    <submittedName>
        <fullName evidence="2">DNA polymerase subunit beta</fullName>
    </submittedName>
</protein>
<dbReference type="SUPFAM" id="SSF81301">
    <property type="entry name" value="Nucleotidyltransferase"/>
    <property type="match status" value="1"/>
</dbReference>
<dbReference type="AlphaFoldDB" id="A0A1B7LFR8"/>